<dbReference type="FunFam" id="3.50.80.10:FF:000001">
    <property type="entry name" value="D-aminoacyl-tRNA deacylase"/>
    <property type="match status" value="1"/>
</dbReference>
<accession>A0A3B0QT97</accession>
<comment type="similarity">
    <text evidence="1">Belongs to the DTD family.</text>
</comment>
<dbReference type="InterPro" id="IPR023509">
    <property type="entry name" value="DTD-like_sf"/>
</dbReference>
<dbReference type="PANTHER" id="PTHR10472:SF5">
    <property type="entry name" value="D-AMINOACYL-TRNA DEACYLASE 1"/>
    <property type="match status" value="1"/>
</dbReference>
<name>A0A3B0QT97_9ZZZZ</name>
<proteinExistence type="inferred from homology"/>
<dbReference type="GO" id="GO:0051500">
    <property type="term" value="F:D-tyrosyl-tRNA(Tyr) deacylase activity"/>
    <property type="evidence" value="ECO:0007669"/>
    <property type="project" value="TreeGrafter"/>
</dbReference>
<dbReference type="NCBIfam" id="TIGR00256">
    <property type="entry name" value="D-aminoacyl-tRNA deacylase"/>
    <property type="match status" value="1"/>
</dbReference>
<protein>
    <submittedName>
        <fullName evidence="2">D-aminoacyl-tRNA deacylase</fullName>
        <ecNumber evidence="2">3.1.1.96</ecNumber>
    </submittedName>
</protein>
<dbReference type="EC" id="3.1.1.96" evidence="2"/>
<reference evidence="2" key="1">
    <citation type="submission" date="2018-06" db="EMBL/GenBank/DDBJ databases">
        <authorList>
            <person name="Zhirakovskaya E."/>
        </authorList>
    </citation>
    <scope>NUCLEOTIDE SEQUENCE</scope>
</reference>
<dbReference type="GO" id="GO:0005737">
    <property type="term" value="C:cytoplasm"/>
    <property type="evidence" value="ECO:0007669"/>
    <property type="project" value="InterPro"/>
</dbReference>
<dbReference type="InterPro" id="IPR003732">
    <property type="entry name" value="Daa-tRNA_deacyls_DTD"/>
</dbReference>
<evidence type="ECO:0000256" key="1">
    <source>
        <dbReference type="ARBA" id="ARBA00009673"/>
    </source>
</evidence>
<dbReference type="EMBL" id="UOEA01000033">
    <property type="protein sequence ID" value="VAV82947.1"/>
    <property type="molecule type" value="Genomic_DNA"/>
</dbReference>
<gene>
    <name evidence="2" type="ORF">MNBD_DELTA01-2003</name>
</gene>
<dbReference type="HAMAP" id="MF_00518">
    <property type="entry name" value="Deacylase_Dtd"/>
    <property type="match status" value="1"/>
</dbReference>
<dbReference type="Gene3D" id="3.50.80.10">
    <property type="entry name" value="D-tyrosyl-tRNA(Tyr) deacylase"/>
    <property type="match status" value="1"/>
</dbReference>
<organism evidence="2">
    <name type="scientific">hydrothermal vent metagenome</name>
    <dbReference type="NCBI Taxonomy" id="652676"/>
    <lineage>
        <taxon>unclassified sequences</taxon>
        <taxon>metagenomes</taxon>
        <taxon>ecological metagenomes</taxon>
    </lineage>
</organism>
<keyword evidence="2" id="KW-0378">Hydrolase</keyword>
<dbReference type="Pfam" id="PF02580">
    <property type="entry name" value="Tyr_Deacylase"/>
    <property type="match status" value="1"/>
</dbReference>
<dbReference type="PANTHER" id="PTHR10472">
    <property type="entry name" value="D-TYROSYL-TRNA TYR DEACYLASE"/>
    <property type="match status" value="1"/>
</dbReference>
<evidence type="ECO:0000313" key="2">
    <source>
        <dbReference type="EMBL" id="VAV82947.1"/>
    </source>
</evidence>
<dbReference type="CDD" id="cd00563">
    <property type="entry name" value="Dtyr_deacylase"/>
    <property type="match status" value="1"/>
</dbReference>
<dbReference type="AlphaFoldDB" id="A0A3B0QT97"/>
<sequence>MPASNSCSGAGTRRSTGSRGDEALRVVLQRVKEASVSVGGERLCSIGKGLLALVGVEDGDSEADSDYIASKISGLRIFPDGDGKMNLTCTEAGGECLAISQFTLHGDARKGRRPSFIKAARSELAGPLMETLLEKIKGTGLAVGTGRFGAHMQVSLINDGPVTILLDSRKVF</sequence>
<dbReference type="SUPFAM" id="SSF69500">
    <property type="entry name" value="DTD-like"/>
    <property type="match status" value="1"/>
</dbReference>